<evidence type="ECO:0000256" key="2">
    <source>
        <dbReference type="ARBA" id="ARBA00006416"/>
    </source>
</evidence>
<keyword evidence="4 9" id="KW-0812">Transmembrane</keyword>
<evidence type="ECO:0000256" key="7">
    <source>
        <dbReference type="ARBA" id="ARBA00023128"/>
    </source>
</evidence>
<reference evidence="10 11" key="1">
    <citation type="submission" date="2015-09" db="EMBL/GenBank/DDBJ databases">
        <title>Host preference determinants of Valsa canker pathogens revealed by comparative genomics.</title>
        <authorList>
            <person name="Yin Z."/>
            <person name="Huang L."/>
        </authorList>
    </citation>
    <scope>NUCLEOTIDE SEQUENCE [LARGE SCALE GENOMIC DNA]</scope>
    <source>
        <strain evidence="10 11">03-1</strain>
    </source>
</reference>
<evidence type="ECO:0000256" key="4">
    <source>
        <dbReference type="ARBA" id="ARBA00022692"/>
    </source>
</evidence>
<keyword evidence="8 9" id="KW-0472">Membrane</keyword>
<comment type="subcellular location">
    <subcellularLocation>
        <location evidence="1 9">Mitochondrion inner membrane</location>
        <topology evidence="1 9">Multi-pass membrane protein</topology>
    </subcellularLocation>
</comment>
<dbReference type="GO" id="GO:0006850">
    <property type="term" value="P:pyruvate import into mitochondria"/>
    <property type="evidence" value="ECO:0007669"/>
    <property type="project" value="InterPro"/>
</dbReference>
<name>A0A423X474_9PEZI</name>
<keyword evidence="3 9" id="KW-0813">Transport</keyword>
<dbReference type="InterPro" id="IPR005336">
    <property type="entry name" value="MPC"/>
</dbReference>
<organism evidence="10 11">
    <name type="scientific">Cytospora schulzeri</name>
    <dbReference type="NCBI Taxonomy" id="448051"/>
    <lineage>
        <taxon>Eukaryota</taxon>
        <taxon>Fungi</taxon>
        <taxon>Dikarya</taxon>
        <taxon>Ascomycota</taxon>
        <taxon>Pezizomycotina</taxon>
        <taxon>Sordariomycetes</taxon>
        <taxon>Sordariomycetidae</taxon>
        <taxon>Diaporthales</taxon>
        <taxon>Cytosporaceae</taxon>
        <taxon>Cytospora</taxon>
    </lineage>
</organism>
<accession>A0A423X474</accession>
<proteinExistence type="inferred from homology"/>
<comment type="caution">
    <text evidence="10">The sequence shown here is derived from an EMBL/GenBank/DDBJ whole genome shotgun (WGS) entry which is preliminary data.</text>
</comment>
<dbReference type="PANTHER" id="PTHR14154">
    <property type="entry name" value="UPF0041 BRAIN PROTEIN 44-RELATED"/>
    <property type="match status" value="1"/>
</dbReference>
<evidence type="ECO:0000256" key="6">
    <source>
        <dbReference type="ARBA" id="ARBA00022989"/>
    </source>
</evidence>
<feature type="transmembrane region" description="Helical" evidence="9">
    <location>
        <begin position="133"/>
        <end position="154"/>
    </location>
</feature>
<evidence type="ECO:0000313" key="10">
    <source>
        <dbReference type="EMBL" id="ROW10475.1"/>
    </source>
</evidence>
<evidence type="ECO:0000313" key="11">
    <source>
        <dbReference type="Proteomes" id="UP000283895"/>
    </source>
</evidence>
<gene>
    <name evidence="10" type="ORF">VMCG_01866</name>
</gene>
<evidence type="ECO:0000256" key="8">
    <source>
        <dbReference type="ARBA" id="ARBA00023136"/>
    </source>
</evidence>
<keyword evidence="5 9" id="KW-0999">Mitochondrion inner membrane</keyword>
<dbReference type="EMBL" id="LKEA01000003">
    <property type="protein sequence ID" value="ROW10475.1"/>
    <property type="molecule type" value="Genomic_DNA"/>
</dbReference>
<evidence type="ECO:0000256" key="1">
    <source>
        <dbReference type="ARBA" id="ARBA00004448"/>
    </source>
</evidence>
<dbReference type="Pfam" id="PF03650">
    <property type="entry name" value="MPC"/>
    <property type="match status" value="1"/>
</dbReference>
<comment type="function">
    <text evidence="9">Mediates the uptake of pyruvate into mitochondria.</text>
</comment>
<evidence type="ECO:0000256" key="9">
    <source>
        <dbReference type="RuleBase" id="RU363100"/>
    </source>
</evidence>
<evidence type="ECO:0000256" key="3">
    <source>
        <dbReference type="ARBA" id="ARBA00022448"/>
    </source>
</evidence>
<dbReference type="AlphaFoldDB" id="A0A423X474"/>
<keyword evidence="7 9" id="KW-0496">Mitochondrion</keyword>
<dbReference type="Proteomes" id="UP000283895">
    <property type="component" value="Unassembled WGS sequence"/>
</dbReference>
<dbReference type="OrthoDB" id="869189at2759"/>
<protein>
    <recommendedName>
        <fullName evidence="9">Mitochondrial pyruvate carrier</fullName>
    </recommendedName>
</protein>
<keyword evidence="6 9" id="KW-1133">Transmembrane helix</keyword>
<dbReference type="GO" id="GO:0005743">
    <property type="term" value="C:mitochondrial inner membrane"/>
    <property type="evidence" value="ECO:0007669"/>
    <property type="project" value="UniProtKB-SubCell"/>
</dbReference>
<sequence>MASTTTTSLLRASRPLFSSASAAAQTRQALTRATPFTRSSAFGRQQWAGGRRWQSSTAEGAAAQSWFQRMWNSPIGFKTVHFWAPVMKWALVLAGVADFARPAEKLSLQQNGALTATGLIWTRWCLIITPKNYLLAAVNFFLGLVGVVQCTRILMHRSSVKNESVVDQVKDKVASA</sequence>
<comment type="similarity">
    <text evidence="2 9">Belongs to the mitochondrial pyruvate carrier (MPC) (TC 2.A.105) family.</text>
</comment>
<dbReference type="STRING" id="356882.A0A423X474"/>
<comment type="caution">
    <text evidence="9">Lacks conserved residue(s) required for the propagation of feature annotation.</text>
</comment>
<keyword evidence="11" id="KW-1185">Reference proteome</keyword>
<evidence type="ECO:0000256" key="5">
    <source>
        <dbReference type="ARBA" id="ARBA00022792"/>
    </source>
</evidence>